<gene>
    <name evidence="2" type="ORF">BWQ96_10036</name>
</gene>
<accession>A0A2V3IDU2</accession>
<comment type="caution">
    <text evidence="2">The sequence shown here is derived from an EMBL/GenBank/DDBJ whole genome shotgun (WGS) entry which is preliminary data.</text>
</comment>
<sequence>MYPKLTLPFNWQVMGQREHENLLRRFVSSKYPILSKRIEHVLPVTPQWHPSAVCNLNSNIEPIEDIDVFNSGNQVLSLSWGLRLLKAVWKVVRSQIPLRTKQYQTRRLILNSFSWVTTVAKKTPPRDEADRLGRLQMLDALLDALRFSCEVVTESGNEAVWFSRAGTFPGSVAATVATTAKATGERFQAESRAHCGVHAVVSALTLERCGIAANQRQEAENETLNERSGSLKPRRIPSENDVPVSLRQTVVDLMRGLYW</sequence>
<dbReference type="AlphaFoldDB" id="A0A2V3IDU2"/>
<reference evidence="2 3" key="1">
    <citation type="journal article" date="2018" name="Mol. Biol. Evol.">
        <title>Analysis of the draft genome of the red seaweed Gracilariopsis chorda provides insights into genome size evolution in Rhodophyta.</title>
        <authorList>
            <person name="Lee J."/>
            <person name="Yang E.C."/>
            <person name="Graf L."/>
            <person name="Yang J.H."/>
            <person name="Qiu H."/>
            <person name="Zel Zion U."/>
            <person name="Chan C.X."/>
            <person name="Stephens T.G."/>
            <person name="Weber A.P.M."/>
            <person name="Boo G.H."/>
            <person name="Boo S.M."/>
            <person name="Kim K.M."/>
            <person name="Shin Y."/>
            <person name="Jung M."/>
            <person name="Lee S.J."/>
            <person name="Yim H.S."/>
            <person name="Lee J.H."/>
            <person name="Bhattacharya D."/>
            <person name="Yoon H.S."/>
        </authorList>
    </citation>
    <scope>NUCLEOTIDE SEQUENCE [LARGE SCALE GENOMIC DNA]</scope>
    <source>
        <strain evidence="2 3">SKKU-2015</strain>
        <tissue evidence="2">Whole body</tissue>
    </source>
</reference>
<dbReference type="EMBL" id="NBIV01000333">
    <property type="protein sequence ID" value="PXF40255.1"/>
    <property type="molecule type" value="Genomic_DNA"/>
</dbReference>
<name>A0A2V3IDU2_9FLOR</name>
<organism evidence="2 3">
    <name type="scientific">Gracilariopsis chorda</name>
    <dbReference type="NCBI Taxonomy" id="448386"/>
    <lineage>
        <taxon>Eukaryota</taxon>
        <taxon>Rhodophyta</taxon>
        <taxon>Florideophyceae</taxon>
        <taxon>Rhodymeniophycidae</taxon>
        <taxon>Gracilariales</taxon>
        <taxon>Gracilariaceae</taxon>
        <taxon>Gracilariopsis</taxon>
    </lineage>
</organism>
<feature type="region of interest" description="Disordered" evidence="1">
    <location>
        <begin position="216"/>
        <end position="239"/>
    </location>
</feature>
<keyword evidence="3" id="KW-1185">Reference proteome</keyword>
<dbReference type="Proteomes" id="UP000247409">
    <property type="component" value="Unassembled WGS sequence"/>
</dbReference>
<evidence type="ECO:0000313" key="2">
    <source>
        <dbReference type="EMBL" id="PXF40255.1"/>
    </source>
</evidence>
<evidence type="ECO:0000256" key="1">
    <source>
        <dbReference type="SAM" id="MobiDB-lite"/>
    </source>
</evidence>
<evidence type="ECO:0000313" key="3">
    <source>
        <dbReference type="Proteomes" id="UP000247409"/>
    </source>
</evidence>
<protein>
    <submittedName>
        <fullName evidence="2">Uncharacterized protein</fullName>
    </submittedName>
</protein>
<proteinExistence type="predicted"/>